<reference evidence="1 2" key="1">
    <citation type="submission" date="2014-03" db="EMBL/GenBank/DDBJ databases">
        <title>Draft genome of the hookworm Oesophagostomum dentatum.</title>
        <authorList>
            <person name="Mitreva M."/>
        </authorList>
    </citation>
    <scope>NUCLEOTIDE SEQUENCE [LARGE SCALE GENOMIC DNA]</scope>
    <source>
        <strain evidence="1 2">OD-Hann</strain>
    </source>
</reference>
<name>A0A0B1TNW1_OESDE</name>
<protein>
    <recommendedName>
        <fullName evidence="3">Reverse transcriptase domain-containing protein</fullName>
    </recommendedName>
</protein>
<keyword evidence="2" id="KW-1185">Reference proteome</keyword>
<organism evidence="1 2">
    <name type="scientific">Oesophagostomum dentatum</name>
    <name type="common">Nodular worm</name>
    <dbReference type="NCBI Taxonomy" id="61180"/>
    <lineage>
        <taxon>Eukaryota</taxon>
        <taxon>Metazoa</taxon>
        <taxon>Ecdysozoa</taxon>
        <taxon>Nematoda</taxon>
        <taxon>Chromadorea</taxon>
        <taxon>Rhabditida</taxon>
        <taxon>Rhabditina</taxon>
        <taxon>Rhabditomorpha</taxon>
        <taxon>Strongyloidea</taxon>
        <taxon>Strongylidae</taxon>
        <taxon>Oesophagostomum</taxon>
    </lineage>
</organism>
<dbReference type="Proteomes" id="UP000053660">
    <property type="component" value="Unassembled WGS sequence"/>
</dbReference>
<accession>A0A0B1TNW1</accession>
<evidence type="ECO:0000313" key="2">
    <source>
        <dbReference type="Proteomes" id="UP000053660"/>
    </source>
</evidence>
<proteinExistence type="predicted"/>
<gene>
    <name evidence="1" type="ORF">OESDEN_00800</name>
</gene>
<evidence type="ECO:0000313" key="1">
    <source>
        <dbReference type="EMBL" id="KHJ99213.1"/>
    </source>
</evidence>
<dbReference type="EMBL" id="KN549235">
    <property type="protein sequence ID" value="KHJ99213.1"/>
    <property type="molecule type" value="Genomic_DNA"/>
</dbReference>
<dbReference type="OrthoDB" id="5838129at2759"/>
<sequence length="178" mass="20142">MIKEDLRARHCHLVQKAIESSQSLNKIRNDLAIGDRHLLQLKVAFTPSLSLEEESCPSFLESEIESAIQFNSLKTGKTPGRDGITTEMLKWAIKVGETTVPIEIHQGVRQRDPLSPKLFTVTLENVFPRLNWNSYGLRVNGSQLTNLRFADDVVLIAKSGVELRKCYQNLTKNRLNVD</sequence>
<dbReference type="AlphaFoldDB" id="A0A0B1TNW1"/>
<evidence type="ECO:0008006" key="3">
    <source>
        <dbReference type="Google" id="ProtNLM"/>
    </source>
</evidence>